<accession>A0A1V0A7A7</accession>
<dbReference type="SUPFAM" id="SSF51735">
    <property type="entry name" value="NAD(P)-binding Rossmann-fold domains"/>
    <property type="match status" value="1"/>
</dbReference>
<dbReference type="AlphaFoldDB" id="A0A1V0A7A7"/>
<name>A0A1V0A7A7_9ACTN</name>
<dbReference type="GO" id="GO:0004074">
    <property type="term" value="F:biliverdin reductase [NAD(P)H] activity"/>
    <property type="evidence" value="ECO:0007669"/>
    <property type="project" value="TreeGrafter"/>
</dbReference>
<dbReference type="Proteomes" id="UP000190797">
    <property type="component" value="Chromosome"/>
</dbReference>
<protein>
    <recommendedName>
        <fullName evidence="1">NAD(P)-binding domain-containing protein</fullName>
    </recommendedName>
</protein>
<dbReference type="GO" id="GO:0042602">
    <property type="term" value="F:riboflavin reductase (NADPH) activity"/>
    <property type="evidence" value="ECO:0007669"/>
    <property type="project" value="TreeGrafter"/>
</dbReference>
<dbReference type="KEGG" id="noa:BKM31_35655"/>
<sequence length="211" mass="22468">MKLFVLGASGGTGAQLVAQALDAGHHVTALARDPAAIPRRDRLTVVRGDVLEPHGGWGREVAGHDAVLSCLGSAHRRPTTVYSQGMVGVIAAMRDGGVRRLACVTSAALALSPAASLGRRLLIGGVVRPLYRHMYADMTRMEGIVRDSGLDWTIVRPPRLTDGALTGTYRISADGPLPRARALSRADLAHYLLGHLDDRATWRAMVELGGR</sequence>
<dbReference type="Gene3D" id="3.40.50.720">
    <property type="entry name" value="NAD(P)-binding Rossmann-like Domain"/>
    <property type="match status" value="1"/>
</dbReference>
<dbReference type="InterPro" id="IPR036291">
    <property type="entry name" value="NAD(P)-bd_dom_sf"/>
</dbReference>
<dbReference type="InterPro" id="IPR016040">
    <property type="entry name" value="NAD(P)-bd_dom"/>
</dbReference>
<dbReference type="PANTHER" id="PTHR43355">
    <property type="entry name" value="FLAVIN REDUCTASE (NADPH)"/>
    <property type="match status" value="1"/>
</dbReference>
<evidence type="ECO:0000313" key="3">
    <source>
        <dbReference type="Proteomes" id="UP000190797"/>
    </source>
</evidence>
<dbReference type="InterPro" id="IPR051606">
    <property type="entry name" value="Polyketide_Oxido-like"/>
</dbReference>
<reference evidence="3" key="1">
    <citation type="journal article" date="2017" name="Med. Chem. Commun.">
        <title>Nonomuraea sp. ATCC 55076 harbours the largest actinomycete chromosome to date and the kistamicin biosynthetic gene cluster.</title>
        <authorList>
            <person name="Nazari B."/>
            <person name="Forneris C.C."/>
            <person name="Gibson M.I."/>
            <person name="Moon K."/>
            <person name="Schramma K.R."/>
            <person name="Seyedsayamdost M.R."/>
        </authorList>
    </citation>
    <scope>NUCLEOTIDE SEQUENCE [LARGE SCALE GENOMIC DNA]</scope>
    <source>
        <strain evidence="3">ATCC 55076</strain>
    </source>
</reference>
<feature type="domain" description="NAD(P)-binding" evidence="1">
    <location>
        <begin position="7"/>
        <end position="198"/>
    </location>
</feature>
<dbReference type="Pfam" id="PF13460">
    <property type="entry name" value="NAD_binding_10"/>
    <property type="match status" value="1"/>
</dbReference>
<dbReference type="EMBL" id="CP017717">
    <property type="protein sequence ID" value="AQZ66088.1"/>
    <property type="molecule type" value="Genomic_DNA"/>
</dbReference>
<keyword evidence="3" id="KW-1185">Reference proteome</keyword>
<gene>
    <name evidence="2" type="ORF">BKM31_35655</name>
</gene>
<dbReference type="RefSeq" id="WP_080042366.1">
    <property type="nucleotide sequence ID" value="NZ_CP017717.1"/>
</dbReference>
<evidence type="ECO:0000259" key="1">
    <source>
        <dbReference type="Pfam" id="PF13460"/>
    </source>
</evidence>
<dbReference type="PANTHER" id="PTHR43355:SF2">
    <property type="entry name" value="FLAVIN REDUCTASE (NADPH)"/>
    <property type="match status" value="1"/>
</dbReference>
<dbReference type="OrthoDB" id="3763081at2"/>
<evidence type="ECO:0000313" key="2">
    <source>
        <dbReference type="EMBL" id="AQZ66088.1"/>
    </source>
</evidence>
<dbReference type="STRING" id="1909395.BKM31_35655"/>
<proteinExistence type="predicted"/>
<organism evidence="2 3">
    <name type="scientific">[Actinomadura] parvosata subsp. kistnae</name>
    <dbReference type="NCBI Taxonomy" id="1909395"/>
    <lineage>
        <taxon>Bacteria</taxon>
        <taxon>Bacillati</taxon>
        <taxon>Actinomycetota</taxon>
        <taxon>Actinomycetes</taxon>
        <taxon>Streptosporangiales</taxon>
        <taxon>Streptosporangiaceae</taxon>
        <taxon>Nonomuraea</taxon>
    </lineage>
</organism>